<sequence>MKKKMEPVERTIISVSLSVNDKKKLKELANKHEMTSSALISQWIKDKYQEEIDDEV</sequence>
<dbReference type="Proteomes" id="UP000199428">
    <property type="component" value="Unassembled WGS sequence"/>
</dbReference>
<organism evidence="1 2">
    <name type="scientific">Pseudobutyrivibrio xylanivorans</name>
    <dbReference type="NCBI Taxonomy" id="185007"/>
    <lineage>
        <taxon>Bacteria</taxon>
        <taxon>Bacillati</taxon>
        <taxon>Bacillota</taxon>
        <taxon>Clostridia</taxon>
        <taxon>Lachnospirales</taxon>
        <taxon>Lachnospiraceae</taxon>
        <taxon>Pseudobutyrivibrio</taxon>
    </lineage>
</organism>
<dbReference type="SUPFAM" id="SSF47598">
    <property type="entry name" value="Ribbon-helix-helix"/>
    <property type="match status" value="1"/>
</dbReference>
<name>A0A1G5RTH9_PSEXY</name>
<dbReference type="AlphaFoldDB" id="A0A1G5RTH9"/>
<dbReference type="EMBL" id="FMWK01000003">
    <property type="protein sequence ID" value="SCZ77394.1"/>
    <property type="molecule type" value="Genomic_DNA"/>
</dbReference>
<evidence type="ECO:0000313" key="2">
    <source>
        <dbReference type="Proteomes" id="UP000199428"/>
    </source>
</evidence>
<dbReference type="RefSeq" id="WP_176757590.1">
    <property type="nucleotide sequence ID" value="NZ_FMWK01000003.1"/>
</dbReference>
<dbReference type="GO" id="GO:0006355">
    <property type="term" value="P:regulation of DNA-templated transcription"/>
    <property type="evidence" value="ECO:0007669"/>
    <property type="project" value="InterPro"/>
</dbReference>
<protein>
    <submittedName>
        <fullName evidence="1">Uncharacterized protein</fullName>
    </submittedName>
</protein>
<accession>A0A1G5RTH9</accession>
<gene>
    <name evidence="1" type="ORF">SAMN02910350_00713</name>
</gene>
<evidence type="ECO:0000313" key="1">
    <source>
        <dbReference type="EMBL" id="SCZ77394.1"/>
    </source>
</evidence>
<reference evidence="1 2" key="1">
    <citation type="submission" date="2016-10" db="EMBL/GenBank/DDBJ databases">
        <authorList>
            <person name="de Groot N.N."/>
        </authorList>
    </citation>
    <scope>NUCLEOTIDE SEQUENCE [LARGE SCALE GENOMIC DNA]</scope>
    <source>
        <strain evidence="1 2">DSM 10317</strain>
    </source>
</reference>
<dbReference type="InterPro" id="IPR010985">
    <property type="entry name" value="Ribbon_hlx_hlx"/>
</dbReference>
<proteinExistence type="predicted"/>